<feature type="chain" id="PRO_5040285796" evidence="1">
    <location>
        <begin position="21"/>
        <end position="201"/>
    </location>
</feature>
<dbReference type="AlphaFoldDB" id="A0A9N8WLF3"/>
<dbReference type="EMBL" id="CAJVQA010000730">
    <property type="protein sequence ID" value="CAG8488440.1"/>
    <property type="molecule type" value="Genomic_DNA"/>
</dbReference>
<accession>A0A9N8WLF3</accession>
<comment type="caution">
    <text evidence="2">The sequence shown here is derived from an EMBL/GenBank/DDBJ whole genome shotgun (WGS) entry which is preliminary data.</text>
</comment>
<dbReference type="Proteomes" id="UP000789759">
    <property type="component" value="Unassembled WGS sequence"/>
</dbReference>
<dbReference type="OrthoDB" id="2425375at2759"/>
<keyword evidence="1" id="KW-0732">Signal</keyword>
<reference evidence="2" key="1">
    <citation type="submission" date="2021-06" db="EMBL/GenBank/DDBJ databases">
        <authorList>
            <person name="Kallberg Y."/>
            <person name="Tangrot J."/>
            <person name="Rosling A."/>
        </authorList>
    </citation>
    <scope>NUCLEOTIDE SEQUENCE</scope>
    <source>
        <strain evidence="2">FL966</strain>
    </source>
</reference>
<sequence>MKYPILLSVLLIFKVLEINATSASVTIPGYAFWYKCLTTNQNATSDNIFSYDVTSNKYSSIYKSGFGYKFSFSDIPILTGLLLRYSVPLVDIPNYYYPVDLGGFFVYLFDSNSRDPTGADAFCGSTTSFVKTCTHQKTNINPNWCLLIGNFYVNQSVNFDISYQTYDTISSSTGISNTIETNIIITSVWGGLVWLLIMFCV</sequence>
<evidence type="ECO:0000313" key="3">
    <source>
        <dbReference type="Proteomes" id="UP000789759"/>
    </source>
</evidence>
<feature type="signal peptide" evidence="1">
    <location>
        <begin position="1"/>
        <end position="20"/>
    </location>
</feature>
<gene>
    <name evidence="2" type="ORF">CPELLU_LOCUS1860</name>
</gene>
<organism evidence="2 3">
    <name type="scientific">Cetraspora pellucida</name>
    <dbReference type="NCBI Taxonomy" id="1433469"/>
    <lineage>
        <taxon>Eukaryota</taxon>
        <taxon>Fungi</taxon>
        <taxon>Fungi incertae sedis</taxon>
        <taxon>Mucoromycota</taxon>
        <taxon>Glomeromycotina</taxon>
        <taxon>Glomeromycetes</taxon>
        <taxon>Diversisporales</taxon>
        <taxon>Gigasporaceae</taxon>
        <taxon>Cetraspora</taxon>
    </lineage>
</organism>
<keyword evidence="3" id="KW-1185">Reference proteome</keyword>
<proteinExistence type="predicted"/>
<evidence type="ECO:0000256" key="1">
    <source>
        <dbReference type="SAM" id="SignalP"/>
    </source>
</evidence>
<name>A0A9N8WLF3_9GLOM</name>
<evidence type="ECO:0000313" key="2">
    <source>
        <dbReference type="EMBL" id="CAG8488440.1"/>
    </source>
</evidence>
<protein>
    <submittedName>
        <fullName evidence="2">8129_t:CDS:1</fullName>
    </submittedName>
</protein>